<dbReference type="InterPro" id="IPR036770">
    <property type="entry name" value="Ankyrin_rpt-contain_sf"/>
</dbReference>
<dbReference type="InterPro" id="IPR002110">
    <property type="entry name" value="Ankyrin_rpt"/>
</dbReference>
<dbReference type="InterPro" id="IPR007751">
    <property type="entry name" value="DUF676_lipase-like"/>
</dbReference>
<dbReference type="OrthoDB" id="7464126at2759"/>
<dbReference type="InParanoid" id="A0A1Y2DS77"/>
<dbReference type="SUPFAM" id="SSF52540">
    <property type="entry name" value="P-loop containing nucleoside triphosphate hydrolases"/>
    <property type="match status" value="1"/>
</dbReference>
<dbReference type="PROSITE" id="PS50088">
    <property type="entry name" value="ANK_REPEAT"/>
    <property type="match status" value="2"/>
</dbReference>
<feature type="repeat" description="ANK" evidence="3">
    <location>
        <begin position="1358"/>
        <end position="1391"/>
    </location>
</feature>
<comment type="caution">
    <text evidence="6">The sequence shown here is derived from an EMBL/GenBank/DDBJ whole genome shotgun (WGS) entry which is preliminary data.</text>
</comment>
<dbReference type="Gene3D" id="3.40.50.1820">
    <property type="entry name" value="alpha/beta hydrolase"/>
    <property type="match status" value="1"/>
</dbReference>
<dbReference type="Pfam" id="PF24883">
    <property type="entry name" value="NPHP3_N"/>
    <property type="match status" value="1"/>
</dbReference>
<dbReference type="InterPro" id="IPR056884">
    <property type="entry name" value="NPHP3-like_N"/>
</dbReference>
<evidence type="ECO:0000256" key="1">
    <source>
        <dbReference type="ARBA" id="ARBA00007920"/>
    </source>
</evidence>
<feature type="repeat" description="ANK" evidence="3">
    <location>
        <begin position="1392"/>
        <end position="1424"/>
    </location>
</feature>
<dbReference type="STRING" id="1141098.A0A1Y2DS77"/>
<dbReference type="Gene3D" id="3.40.50.300">
    <property type="entry name" value="P-loop containing nucleotide triphosphate hydrolases"/>
    <property type="match status" value="1"/>
</dbReference>
<dbReference type="GeneID" id="63772520"/>
<keyword evidence="2" id="KW-0677">Repeat</keyword>
<protein>
    <submittedName>
        <fullName evidence="6">Uncharacterized protein</fullName>
    </submittedName>
</protein>
<evidence type="ECO:0000256" key="2">
    <source>
        <dbReference type="ARBA" id="ARBA00022737"/>
    </source>
</evidence>
<dbReference type="Pfam" id="PF05057">
    <property type="entry name" value="DUF676"/>
    <property type="match status" value="1"/>
</dbReference>
<dbReference type="Gene3D" id="1.25.40.20">
    <property type="entry name" value="Ankyrin repeat-containing domain"/>
    <property type="match status" value="1"/>
</dbReference>
<dbReference type="PANTHER" id="PTHR10039">
    <property type="entry name" value="AMELOGENIN"/>
    <property type="match status" value="1"/>
</dbReference>
<dbReference type="InterPro" id="IPR027417">
    <property type="entry name" value="P-loop_NTPase"/>
</dbReference>
<dbReference type="Pfam" id="PF23397">
    <property type="entry name" value="DUF7104"/>
    <property type="match status" value="8"/>
</dbReference>
<evidence type="ECO:0000313" key="7">
    <source>
        <dbReference type="Proteomes" id="UP000193689"/>
    </source>
</evidence>
<dbReference type="Pfam" id="PF12796">
    <property type="entry name" value="Ank_2"/>
    <property type="match status" value="1"/>
</dbReference>
<dbReference type="RefSeq" id="XP_040713953.1">
    <property type="nucleotide sequence ID" value="XM_040856308.1"/>
</dbReference>
<proteinExistence type="inferred from homology"/>
<dbReference type="SUPFAM" id="SSF53474">
    <property type="entry name" value="alpha/beta-Hydrolases"/>
    <property type="match status" value="1"/>
</dbReference>
<evidence type="ECO:0000259" key="4">
    <source>
        <dbReference type="Pfam" id="PF05057"/>
    </source>
</evidence>
<dbReference type="Proteomes" id="UP000193689">
    <property type="component" value="Unassembled WGS sequence"/>
</dbReference>
<evidence type="ECO:0000256" key="3">
    <source>
        <dbReference type="PROSITE-ProRule" id="PRU00023"/>
    </source>
</evidence>
<dbReference type="SUPFAM" id="SSF48403">
    <property type="entry name" value="Ankyrin repeat"/>
    <property type="match status" value="1"/>
</dbReference>
<evidence type="ECO:0000259" key="5">
    <source>
        <dbReference type="Pfam" id="PF24883"/>
    </source>
</evidence>
<comment type="similarity">
    <text evidence="1">Belongs to the putative lipase ROG1 family.</text>
</comment>
<dbReference type="Gene3D" id="1.20.5.340">
    <property type="match status" value="4"/>
</dbReference>
<accession>A0A1Y2DS77</accession>
<organism evidence="6 7">
    <name type="scientific">Pseudomassariella vexata</name>
    <dbReference type="NCBI Taxonomy" id="1141098"/>
    <lineage>
        <taxon>Eukaryota</taxon>
        <taxon>Fungi</taxon>
        <taxon>Dikarya</taxon>
        <taxon>Ascomycota</taxon>
        <taxon>Pezizomycotina</taxon>
        <taxon>Sordariomycetes</taxon>
        <taxon>Xylariomycetidae</taxon>
        <taxon>Amphisphaeriales</taxon>
        <taxon>Pseudomassariaceae</taxon>
        <taxon>Pseudomassariella</taxon>
    </lineage>
</organism>
<dbReference type="EMBL" id="MCFJ01000009">
    <property type="protein sequence ID" value="ORY62117.1"/>
    <property type="molecule type" value="Genomic_DNA"/>
</dbReference>
<feature type="domain" description="DUF676" evidence="4">
    <location>
        <begin position="197"/>
        <end position="249"/>
    </location>
</feature>
<name>A0A1Y2DS77_9PEZI</name>
<keyword evidence="3" id="KW-0040">ANK repeat</keyword>
<keyword evidence="7" id="KW-1185">Reference proteome</keyword>
<reference evidence="6 7" key="1">
    <citation type="submission" date="2016-07" db="EMBL/GenBank/DDBJ databases">
        <title>Pervasive Adenine N6-methylation of Active Genes in Fungi.</title>
        <authorList>
            <consortium name="DOE Joint Genome Institute"/>
            <person name="Mondo S.J."/>
            <person name="Dannebaum R.O."/>
            <person name="Kuo R.C."/>
            <person name="Labutti K."/>
            <person name="Haridas S."/>
            <person name="Kuo A."/>
            <person name="Salamov A."/>
            <person name="Ahrendt S.R."/>
            <person name="Lipzen A."/>
            <person name="Sullivan W."/>
            <person name="Andreopoulos W.B."/>
            <person name="Clum A."/>
            <person name="Lindquist E."/>
            <person name="Daum C."/>
            <person name="Ramamoorthy G.K."/>
            <person name="Gryganskyi A."/>
            <person name="Culley D."/>
            <person name="Magnuson J.K."/>
            <person name="James T.Y."/>
            <person name="O'Malley M.A."/>
            <person name="Stajich J.E."/>
            <person name="Spatafora J.W."/>
            <person name="Visel A."/>
            <person name="Grigoriev I.V."/>
        </authorList>
    </citation>
    <scope>NUCLEOTIDE SEQUENCE [LARGE SCALE GENOMIC DNA]</scope>
    <source>
        <strain evidence="6 7">CBS 129021</strain>
    </source>
</reference>
<dbReference type="PANTHER" id="PTHR10039:SF14">
    <property type="entry name" value="NACHT DOMAIN-CONTAINING PROTEIN"/>
    <property type="match status" value="1"/>
</dbReference>
<dbReference type="InterPro" id="IPR029058">
    <property type="entry name" value="AB_hydrolase_fold"/>
</dbReference>
<evidence type="ECO:0000313" key="6">
    <source>
        <dbReference type="EMBL" id="ORY62117.1"/>
    </source>
</evidence>
<dbReference type="InterPro" id="IPR055530">
    <property type="entry name" value="DUF7104"/>
</dbReference>
<sequence length="1453" mass="162493">MDLLPKTLSLTAHSPLVAVVVLFLAIIFQRTIVQRLPATPSRPRPKRHVVIRIYEIPIDTTREQLQTDLTEIAKKDLALQEAVSTIKRISLVRIDKKWACATASFHTSISDVELARRFNRAAEGQYQYDCRFDGITPLYEDERDAIVDIVAVPGLASHAIGSWKAPSGEDIWLRDYLPTDVSGIRVLLYGYNTNLLENKAKKSIEEMGKTLLESITTFRTNNGAKRPIIFIGHSLGGLLIKEALVHARKGPRYDLSSTCCGMLFFGVPNHGLRDNQLQSLVQGQPNEAFIHSLRLDDDTEPSPFLKRLSSDFAECCKGQYPVISYYELIKSPTVEKQPNGTLAKTGELILMVTRQSATSTGITAAADEDNIAFETDHSGLVKYDSRGIGSYPIVRNRIEKLVSEGSRRVAARFSDNLTFEAKRLWNNLNEPPYSSFRKSSKLGKPEKGTLKWLLQKQTPNCSDDNYNDDGTTLHSKDFISWRDSDKSDCLLITGNPGQGKSVLSNFIVTNLEDNIVSGSKVIYYFCNIKIDEALRNASSILRSLIIQLCEFQQRLFQILPSDLAEDSHRFFTASLDTLLNTFEKMLRGDTYDRVYCVIDGLDVYQEGGMHDLIEGLTKIFNIANKDDTTVLKLLCTSRPNSSILRAWGHMPQKILRCNTDDLELFIRSRVSSLGSNFTDGMKDTITRKLIENAERTFLWIDVVVRKIHRMSFPTPALVEAEIADSSTQLYELYKTLVEGLVHSNNQGPNGQHARILAWIVYAKRPLHYTELTDAIAVDPESTCASYEDCSKYRSSITPDQLHRSLGTLIDIMDDRIYLIHQSVKDFFEEKDPLSEALGAIKPQLLPAYVSMIFLSFDDIPDRLLQKKRLFLNSNSQKEKSFYDYSSNHWFSHISSTKDIDNEPRLRELLVHIVDPTSQKTQLWMKFSANTAFAEAKVENIRIPSQVATEFDIGWLAELLLDGKIKECSNEFIENCFADSTEKGGIVLKVLLQHTLGFDGKEFLLPRNMAKKIAENFDRPLFELLLERRGDEVTITEDVVKAAARNSHNGKYLIALLLKERGDQVTITEDVVKAAAGNWHNGRDVIALLLKERGDQVTITEDVVKAAAGNWHNGRDVIALLLKERGDQVTITEDVVKAAAGNWHNGRDVIALLLKERGDQVTITEDVVKVAAGNWYNGRGVIALLLKERGDQVTITEDVVKVAAGNWYNGRGVIALLLKERGDQVTITEDVVKAAAENEDCGRDVIALLLKERGDQVTITEDVVKAAAGNENGGRDVIALLLKHREEDVVTKFNESLGLTAATCGQLSLLDLICRHGLSTRKDEWYNIARLYNAAKSGDVKTLRQLLVQEVSPNFTNIEGMTPLWVAAAQGHRGIVEVLILRDDADLNSRCISGRAPVFWPSADGREDIVELFVKAGADLSFQDEDGQTAISIAREYGHDGVVRILEQAMGLGS</sequence>
<feature type="domain" description="Nephrocystin 3-like N-terminal" evidence="5">
    <location>
        <begin position="473"/>
        <end position="638"/>
    </location>
</feature>
<dbReference type="SMART" id="SM00248">
    <property type="entry name" value="ANK"/>
    <property type="match status" value="3"/>
</dbReference>
<gene>
    <name evidence="6" type="ORF">BCR38DRAFT_347066</name>
</gene>